<sequence>LAKLSELFDHNYEIVEQMVEPMDEDTNGDVEMGDANVNRDEFLKVSSVAKVTHKNDFQTFHMKVELWASVDHDDQFSLSPLKNTLEFIVNLPSCGIGQMLNEKCLKLQNFIGYYFDSVEIVVSPIPHIPGDTSEMIIFENECMSKKHNSFDRSVGKEKTFGLGVNIGKNLGATASYNAKNSKSITSTSDYWHMEYTHCPIEGVRWSYCFAAQDIDKTFKNQRNFPSLRDNFGDWYFENSVKGFSVTIKQVLNCINKPAINFLPFNFFNKLSVMKCPKMVHTLEITFNDLEKFNEGFAELRKLIHRGTRMPKLELGSKNLDPDFLENEYVNSSIKRELRPETNK</sequence>
<evidence type="ECO:0000313" key="2">
    <source>
        <dbReference type="Proteomes" id="UP000789706"/>
    </source>
</evidence>
<name>A0A9N9CPJ6_9GLOM</name>
<reference evidence="1" key="1">
    <citation type="submission" date="2021-06" db="EMBL/GenBank/DDBJ databases">
        <authorList>
            <person name="Kallberg Y."/>
            <person name="Tangrot J."/>
            <person name="Rosling A."/>
        </authorList>
    </citation>
    <scope>NUCLEOTIDE SEQUENCE</scope>
    <source>
        <strain evidence="1">AZ414A</strain>
    </source>
</reference>
<keyword evidence="2" id="KW-1185">Reference proteome</keyword>
<protein>
    <submittedName>
        <fullName evidence="1">10511_t:CDS:1</fullName>
    </submittedName>
</protein>
<comment type="caution">
    <text evidence="1">The sequence shown here is derived from an EMBL/GenBank/DDBJ whole genome shotgun (WGS) entry which is preliminary data.</text>
</comment>
<accession>A0A9N9CPJ6</accession>
<feature type="non-terminal residue" evidence="1">
    <location>
        <position position="343"/>
    </location>
</feature>
<dbReference type="Proteomes" id="UP000789706">
    <property type="component" value="Unassembled WGS sequence"/>
</dbReference>
<gene>
    <name evidence="1" type="ORF">DEBURN_LOCUS9862</name>
</gene>
<dbReference type="AlphaFoldDB" id="A0A9N9CPJ6"/>
<proteinExistence type="predicted"/>
<organism evidence="1 2">
    <name type="scientific">Diversispora eburnea</name>
    <dbReference type="NCBI Taxonomy" id="1213867"/>
    <lineage>
        <taxon>Eukaryota</taxon>
        <taxon>Fungi</taxon>
        <taxon>Fungi incertae sedis</taxon>
        <taxon>Mucoromycota</taxon>
        <taxon>Glomeromycotina</taxon>
        <taxon>Glomeromycetes</taxon>
        <taxon>Diversisporales</taxon>
        <taxon>Diversisporaceae</taxon>
        <taxon>Diversispora</taxon>
    </lineage>
</organism>
<evidence type="ECO:0000313" key="1">
    <source>
        <dbReference type="EMBL" id="CAG8608451.1"/>
    </source>
</evidence>
<dbReference type="OrthoDB" id="2375172at2759"/>
<dbReference type="EMBL" id="CAJVPK010002202">
    <property type="protein sequence ID" value="CAG8608451.1"/>
    <property type="molecule type" value="Genomic_DNA"/>
</dbReference>